<name>A0AAV7W907_PLEWA</name>
<sequence>MDSAMAPLTAETKSMRLEITGFQTQVTDDLKVRLTAEFSRETNNCRRAFLALGPRLRQLDVKYGLFEPAIMWITKNGESQDFYDPANMQVFLEGLQDHTQPIDMETSIRIQDTQSLLPSVAPLAPVLEAGGRATVDSHTRGRDLERLMKSHNNRGQVLQAVAMHTQITGRDKSRSPLKITLTTT</sequence>
<proteinExistence type="predicted"/>
<dbReference type="InterPro" id="IPR042566">
    <property type="entry name" value="L1_C"/>
</dbReference>
<keyword evidence="2" id="KW-1185">Reference proteome</keyword>
<evidence type="ECO:0000313" key="1">
    <source>
        <dbReference type="EMBL" id="KAJ1210427.1"/>
    </source>
</evidence>
<comment type="caution">
    <text evidence="1">The sequence shown here is derived from an EMBL/GenBank/DDBJ whole genome shotgun (WGS) entry which is preliminary data.</text>
</comment>
<dbReference type="Proteomes" id="UP001066276">
    <property type="component" value="Chromosome 1_2"/>
</dbReference>
<accession>A0AAV7W907</accession>
<dbReference type="EMBL" id="JANPWB010000002">
    <property type="protein sequence ID" value="KAJ1210427.1"/>
    <property type="molecule type" value="Genomic_DNA"/>
</dbReference>
<dbReference type="Gene3D" id="3.30.250.20">
    <property type="entry name" value="L1 transposable element, C-terminal domain"/>
    <property type="match status" value="1"/>
</dbReference>
<reference evidence="1" key="1">
    <citation type="journal article" date="2022" name="bioRxiv">
        <title>Sequencing and chromosome-scale assembly of the giantPleurodeles waltlgenome.</title>
        <authorList>
            <person name="Brown T."/>
            <person name="Elewa A."/>
            <person name="Iarovenko S."/>
            <person name="Subramanian E."/>
            <person name="Araus A.J."/>
            <person name="Petzold A."/>
            <person name="Susuki M."/>
            <person name="Suzuki K.-i.T."/>
            <person name="Hayashi T."/>
            <person name="Toyoda A."/>
            <person name="Oliveira C."/>
            <person name="Osipova E."/>
            <person name="Leigh N.D."/>
            <person name="Simon A."/>
            <person name="Yun M.H."/>
        </authorList>
    </citation>
    <scope>NUCLEOTIDE SEQUENCE</scope>
    <source>
        <strain evidence="1">20211129_DDA</strain>
        <tissue evidence="1">Liver</tissue>
    </source>
</reference>
<protein>
    <submittedName>
        <fullName evidence="1">Uncharacterized protein</fullName>
    </submittedName>
</protein>
<evidence type="ECO:0000313" key="2">
    <source>
        <dbReference type="Proteomes" id="UP001066276"/>
    </source>
</evidence>
<organism evidence="1 2">
    <name type="scientific">Pleurodeles waltl</name>
    <name type="common">Iberian ribbed newt</name>
    <dbReference type="NCBI Taxonomy" id="8319"/>
    <lineage>
        <taxon>Eukaryota</taxon>
        <taxon>Metazoa</taxon>
        <taxon>Chordata</taxon>
        <taxon>Craniata</taxon>
        <taxon>Vertebrata</taxon>
        <taxon>Euteleostomi</taxon>
        <taxon>Amphibia</taxon>
        <taxon>Batrachia</taxon>
        <taxon>Caudata</taxon>
        <taxon>Salamandroidea</taxon>
        <taxon>Salamandridae</taxon>
        <taxon>Pleurodelinae</taxon>
        <taxon>Pleurodeles</taxon>
    </lineage>
</organism>
<dbReference type="AlphaFoldDB" id="A0AAV7W907"/>
<gene>
    <name evidence="1" type="ORF">NDU88_005791</name>
</gene>